<evidence type="ECO:0000313" key="7">
    <source>
        <dbReference type="EMBL" id="AKV81837.1"/>
    </source>
</evidence>
<dbReference type="EMBL" id="CP008822">
    <property type="protein sequence ID" value="AIM28302.1"/>
    <property type="molecule type" value="Genomic_DNA"/>
</dbReference>
<sequence length="86" mass="9819">MPSVQIDDADVDILTMENRVNVYIDLRGMETRESSIAIRADISTVYVYDMDSRNVIKIVRLPVQIKTSPVSYYLRNGVLGITLERL</sequence>
<evidence type="ECO:0000313" key="4">
    <source>
        <dbReference type="EMBL" id="AKV75103.1"/>
    </source>
</evidence>
<dbReference type="EMBL" id="CP012172">
    <property type="protein sequence ID" value="AKV75103.1"/>
    <property type="molecule type" value="Genomic_DNA"/>
</dbReference>
<comment type="similarity">
    <text evidence="1">Belongs to the small heat shock protein (HSP20) family.</text>
</comment>
<dbReference type="InterPro" id="IPR008978">
    <property type="entry name" value="HSP20-like_chaperone"/>
</dbReference>
<evidence type="ECO:0000313" key="14">
    <source>
        <dbReference type="Proteomes" id="UP000068832"/>
    </source>
</evidence>
<reference evidence="11 12" key="2">
    <citation type="journal article" date="2015" name="Genome Announc.">
        <title>Complete Genome Sequences of Evolved Arsenate-Resistant Metallosphaera sedula Strains.</title>
        <authorList>
            <person name="Ai C."/>
            <person name="McCarthy S."/>
            <person name="Schackwitz W."/>
            <person name="Martin J."/>
            <person name="Lipzen A."/>
            <person name="Blum P."/>
        </authorList>
    </citation>
    <scope>NUCLEOTIDE SEQUENCE [LARGE SCALE GENOMIC DNA]</scope>
    <source>
        <strain evidence="6 12">ARS120-1</strain>
        <strain evidence="7 11">ARS120-2</strain>
        <strain evidence="4 14">ARS50-1</strain>
        <strain evidence="5 13">ARS50-2</strain>
    </source>
</reference>
<gene>
    <name evidence="3" type="ORF">HA72_2180</name>
    <name evidence="4" type="ORF">MsedA_2232</name>
    <name evidence="5" type="ORF">MsedB_2234</name>
    <name evidence="6" type="ORF">MsedC_2232</name>
    <name evidence="7" type="ORF">MsedD_2233</name>
    <name evidence="8" type="ORF">MsedE_2235</name>
</gene>
<dbReference type="GeneID" id="97612703"/>
<dbReference type="EMBL" id="CP012173">
    <property type="protein sequence ID" value="AKV77341.1"/>
    <property type="molecule type" value="Genomic_DNA"/>
</dbReference>
<evidence type="ECO:0000313" key="9">
    <source>
        <dbReference type="Proteomes" id="UP000029084"/>
    </source>
</evidence>
<dbReference type="PATRIC" id="fig|43687.5.peg.2338"/>
<evidence type="ECO:0000256" key="1">
    <source>
        <dbReference type="PROSITE-ProRule" id="PRU00285"/>
    </source>
</evidence>
<dbReference type="Gene3D" id="2.60.40.790">
    <property type="match status" value="1"/>
</dbReference>
<dbReference type="Proteomes" id="UP000062475">
    <property type="component" value="Chromosome"/>
</dbReference>
<dbReference type="Proteomes" id="UP000056255">
    <property type="component" value="Chromosome"/>
</dbReference>
<evidence type="ECO:0000313" key="5">
    <source>
        <dbReference type="EMBL" id="AKV77341.1"/>
    </source>
</evidence>
<dbReference type="AlphaFoldDB" id="A0A088E9B9"/>
<dbReference type="EMBL" id="CP012175">
    <property type="protein sequence ID" value="AKV81837.1"/>
    <property type="molecule type" value="Genomic_DNA"/>
</dbReference>
<evidence type="ECO:0000313" key="8">
    <source>
        <dbReference type="EMBL" id="AKV84072.1"/>
    </source>
</evidence>
<name>A0A088E9B9_9CREN</name>
<evidence type="ECO:0000313" key="10">
    <source>
        <dbReference type="Proteomes" id="UP000056255"/>
    </source>
</evidence>
<accession>A0A088E9B9</accession>
<dbReference type="InterPro" id="IPR002068">
    <property type="entry name" value="A-crystallin/Hsp20_dom"/>
</dbReference>
<protein>
    <recommendedName>
        <fullName evidence="2">SHSP domain-containing protein</fullName>
    </recommendedName>
</protein>
<dbReference type="EMBL" id="CP012176">
    <property type="protein sequence ID" value="AKV84072.1"/>
    <property type="molecule type" value="Genomic_DNA"/>
</dbReference>
<evidence type="ECO:0000313" key="13">
    <source>
        <dbReference type="Proteomes" id="UP000062475"/>
    </source>
</evidence>
<dbReference type="EMBL" id="CP012174">
    <property type="protein sequence ID" value="AKV79592.1"/>
    <property type="molecule type" value="Genomic_DNA"/>
</dbReference>
<evidence type="ECO:0000259" key="2">
    <source>
        <dbReference type="PROSITE" id="PS01031"/>
    </source>
</evidence>
<feature type="domain" description="SHSP" evidence="2">
    <location>
        <begin position="1"/>
        <end position="86"/>
    </location>
</feature>
<proteinExistence type="inferred from homology"/>
<dbReference type="CDD" id="cd00298">
    <property type="entry name" value="ACD_sHsps_p23-like"/>
    <property type="match status" value="1"/>
</dbReference>
<dbReference type="SUPFAM" id="SSF49764">
    <property type="entry name" value="HSP20-like chaperones"/>
    <property type="match status" value="1"/>
</dbReference>
<reference evidence="3 9" key="1">
    <citation type="journal article" date="2014" name="J. Bacteriol.">
        <title>Role of an Archaeal PitA Transporter in the Copper and Arsenic Resistance of Metallosphaera sedula, an Extreme Thermoacidophile.</title>
        <authorList>
            <person name="McCarthy S."/>
            <person name="Ai C."/>
            <person name="Wheaton G."/>
            <person name="Tevatia R."/>
            <person name="Eckrich V."/>
            <person name="Kelly R."/>
            <person name="Blum P."/>
        </authorList>
    </citation>
    <scope>NUCLEOTIDE SEQUENCE [LARGE SCALE GENOMIC DNA]</scope>
    <source>
        <strain evidence="3 9">CuR1</strain>
    </source>
</reference>
<reference evidence="8 10" key="3">
    <citation type="submission" date="2015-07" db="EMBL/GenBank/DDBJ databases">
        <title>Physiological, transcriptional responses and genome re-sequencing of acid resistant extremely thermoacidophilic Metallosphaera sedula SARC-M1.</title>
        <authorList>
            <person name="Ai C."/>
            <person name="McCarthy S."/>
            <person name="Eckrich V."/>
            <person name="Rudrappa D."/>
            <person name="Qiu G."/>
            <person name="Blum P."/>
        </authorList>
    </citation>
    <scope>NUCLEOTIDE SEQUENCE [LARGE SCALE GENOMIC DNA]</scope>
    <source>
        <strain evidence="8 10">SARC-M1</strain>
    </source>
</reference>
<organism evidence="3 9">
    <name type="scientific">Metallosphaera sedula</name>
    <dbReference type="NCBI Taxonomy" id="43687"/>
    <lineage>
        <taxon>Archaea</taxon>
        <taxon>Thermoproteota</taxon>
        <taxon>Thermoprotei</taxon>
        <taxon>Sulfolobales</taxon>
        <taxon>Sulfolobaceae</taxon>
        <taxon>Metallosphaera</taxon>
    </lineage>
</organism>
<evidence type="ECO:0000313" key="12">
    <source>
        <dbReference type="Proteomes" id="UP000062398"/>
    </source>
</evidence>
<dbReference type="OrthoDB" id="377706at2157"/>
<evidence type="ECO:0000313" key="6">
    <source>
        <dbReference type="EMBL" id="AKV79592.1"/>
    </source>
</evidence>
<evidence type="ECO:0000313" key="11">
    <source>
        <dbReference type="Proteomes" id="UP000061362"/>
    </source>
</evidence>
<dbReference type="PROSITE" id="PS01031">
    <property type="entry name" value="SHSP"/>
    <property type="match status" value="1"/>
</dbReference>
<evidence type="ECO:0000313" key="3">
    <source>
        <dbReference type="EMBL" id="AIM28302.1"/>
    </source>
</evidence>
<dbReference type="Proteomes" id="UP000029084">
    <property type="component" value="Chromosome"/>
</dbReference>
<dbReference type="RefSeq" id="WP_012022106.1">
    <property type="nucleotide sequence ID" value="NZ_AP019770.1"/>
</dbReference>
<dbReference type="Proteomes" id="UP000068832">
    <property type="component" value="Chromosome"/>
</dbReference>
<dbReference type="Proteomes" id="UP000061362">
    <property type="component" value="Chromosome"/>
</dbReference>
<dbReference type="Proteomes" id="UP000062398">
    <property type="component" value="Chromosome"/>
</dbReference>